<protein>
    <recommendedName>
        <fullName evidence="7">Pectinesterase</fullName>
        <ecNumber evidence="7">3.1.1.11</ecNumber>
    </recommendedName>
</protein>
<reference evidence="9" key="1">
    <citation type="submission" date="2020-06" db="EMBL/GenBank/DDBJ databases">
        <title>WGS assembly of Ceratodon purpureus strain R40.</title>
        <authorList>
            <person name="Carey S.B."/>
            <person name="Jenkins J."/>
            <person name="Shu S."/>
            <person name="Lovell J.T."/>
            <person name="Sreedasyam A."/>
            <person name="Maumus F."/>
            <person name="Tiley G.P."/>
            <person name="Fernandez-Pozo N."/>
            <person name="Barry K."/>
            <person name="Chen C."/>
            <person name="Wang M."/>
            <person name="Lipzen A."/>
            <person name="Daum C."/>
            <person name="Saski C.A."/>
            <person name="Payton A.C."/>
            <person name="Mcbreen J.C."/>
            <person name="Conrad R.E."/>
            <person name="Kollar L.M."/>
            <person name="Olsson S."/>
            <person name="Huttunen S."/>
            <person name="Landis J.B."/>
            <person name="Wickett N.J."/>
            <person name="Johnson M.G."/>
            <person name="Rensing S.A."/>
            <person name="Grimwood J."/>
            <person name="Schmutz J."/>
            <person name="Mcdaniel S.F."/>
        </authorList>
    </citation>
    <scope>NUCLEOTIDE SEQUENCE</scope>
    <source>
        <strain evidence="9">R40</strain>
    </source>
</reference>
<gene>
    <name evidence="9" type="ORF">KC19_10G043800</name>
</gene>
<dbReference type="CDD" id="cd15798">
    <property type="entry name" value="PMEI-like_3"/>
    <property type="match status" value="1"/>
</dbReference>
<dbReference type="Proteomes" id="UP000822688">
    <property type="component" value="Chromosome 10"/>
</dbReference>
<comment type="caution">
    <text evidence="9">The sequence shown here is derived from an EMBL/GenBank/DDBJ whole genome shotgun (WGS) entry which is preliminary data.</text>
</comment>
<organism evidence="9 10">
    <name type="scientific">Ceratodon purpureus</name>
    <name type="common">Fire moss</name>
    <name type="synonym">Dicranum purpureum</name>
    <dbReference type="NCBI Taxonomy" id="3225"/>
    <lineage>
        <taxon>Eukaryota</taxon>
        <taxon>Viridiplantae</taxon>
        <taxon>Streptophyta</taxon>
        <taxon>Embryophyta</taxon>
        <taxon>Bryophyta</taxon>
        <taxon>Bryophytina</taxon>
        <taxon>Bryopsida</taxon>
        <taxon>Dicranidae</taxon>
        <taxon>Pseudoditrichales</taxon>
        <taxon>Ditrichaceae</taxon>
        <taxon>Ceratodon</taxon>
    </lineage>
</organism>
<evidence type="ECO:0000256" key="7">
    <source>
        <dbReference type="RuleBase" id="RU000589"/>
    </source>
</evidence>
<evidence type="ECO:0000313" key="10">
    <source>
        <dbReference type="Proteomes" id="UP000822688"/>
    </source>
</evidence>
<evidence type="ECO:0000256" key="1">
    <source>
        <dbReference type="ARBA" id="ARBA00005184"/>
    </source>
</evidence>
<dbReference type="AlphaFoldDB" id="A0A8T0GK89"/>
<feature type="domain" description="Pectinesterase inhibitor" evidence="8">
    <location>
        <begin position="47"/>
        <end position="201"/>
    </location>
</feature>
<dbReference type="GO" id="GO:0045490">
    <property type="term" value="P:pectin catabolic process"/>
    <property type="evidence" value="ECO:0007669"/>
    <property type="project" value="UniProtKB-UniRule"/>
</dbReference>
<keyword evidence="10" id="KW-1185">Reference proteome</keyword>
<dbReference type="InterPro" id="IPR011050">
    <property type="entry name" value="Pectin_lyase_fold/virulence"/>
</dbReference>
<keyword evidence="5 7" id="KW-0063">Aspartyl esterase</keyword>
<dbReference type="Gene3D" id="2.160.20.10">
    <property type="entry name" value="Single-stranded right-handed beta-helix, Pectin lyase-like"/>
    <property type="match status" value="1"/>
</dbReference>
<dbReference type="SUPFAM" id="SSF101148">
    <property type="entry name" value="Plant invertase/pectin methylesterase inhibitor"/>
    <property type="match status" value="1"/>
</dbReference>
<evidence type="ECO:0000256" key="4">
    <source>
        <dbReference type="ARBA" id="ARBA00022801"/>
    </source>
</evidence>
<evidence type="ECO:0000256" key="2">
    <source>
        <dbReference type="ARBA" id="ARBA00006027"/>
    </source>
</evidence>
<evidence type="ECO:0000256" key="3">
    <source>
        <dbReference type="ARBA" id="ARBA00007786"/>
    </source>
</evidence>
<dbReference type="InterPro" id="IPR033131">
    <property type="entry name" value="Pectinesterase_Asp_AS"/>
</dbReference>
<evidence type="ECO:0000259" key="8">
    <source>
        <dbReference type="SMART" id="SM00856"/>
    </source>
</evidence>
<evidence type="ECO:0000256" key="5">
    <source>
        <dbReference type="ARBA" id="ARBA00023085"/>
    </source>
</evidence>
<evidence type="ECO:0000256" key="6">
    <source>
        <dbReference type="PROSITE-ProRule" id="PRU10040"/>
    </source>
</evidence>
<dbReference type="Pfam" id="PF04043">
    <property type="entry name" value="PMEI"/>
    <property type="match status" value="1"/>
</dbReference>
<dbReference type="EMBL" id="CM026431">
    <property type="protein sequence ID" value="KAG0558654.1"/>
    <property type="molecule type" value="Genomic_DNA"/>
</dbReference>
<comment type="similarity">
    <text evidence="2">In the N-terminal section; belongs to the PMEI family.</text>
</comment>
<dbReference type="PANTHER" id="PTHR31707">
    <property type="entry name" value="PECTINESTERASE"/>
    <property type="match status" value="1"/>
</dbReference>
<dbReference type="InterPro" id="IPR006501">
    <property type="entry name" value="Pectinesterase_inhib_dom"/>
</dbReference>
<dbReference type="InterPro" id="IPR012334">
    <property type="entry name" value="Pectin_lyas_fold"/>
</dbReference>
<dbReference type="NCBIfam" id="TIGR01614">
    <property type="entry name" value="PME_inhib"/>
    <property type="match status" value="1"/>
</dbReference>
<accession>A0A8T0GK89</accession>
<comment type="similarity">
    <text evidence="3">In the C-terminal section; belongs to the pectinesterase family.</text>
</comment>
<proteinExistence type="inferred from homology"/>
<dbReference type="GO" id="GO:0004857">
    <property type="term" value="F:enzyme inhibitor activity"/>
    <property type="evidence" value="ECO:0007669"/>
    <property type="project" value="InterPro"/>
</dbReference>
<dbReference type="InterPro" id="IPR000070">
    <property type="entry name" value="Pectinesterase_cat"/>
</dbReference>
<dbReference type="Pfam" id="PF01095">
    <property type="entry name" value="Pectinesterase"/>
    <property type="match status" value="1"/>
</dbReference>
<keyword evidence="4 7" id="KW-0378">Hydrolase</keyword>
<dbReference type="InterPro" id="IPR035513">
    <property type="entry name" value="Invertase/methylesterase_inhib"/>
</dbReference>
<dbReference type="SMART" id="SM00856">
    <property type="entry name" value="PMEI"/>
    <property type="match status" value="1"/>
</dbReference>
<name>A0A8T0GK89_CERPU</name>
<dbReference type="FunFam" id="2.160.20.10:FF:000001">
    <property type="entry name" value="Pectinesterase"/>
    <property type="match status" value="1"/>
</dbReference>
<dbReference type="Gene3D" id="1.20.140.40">
    <property type="entry name" value="Invertase/pectin methylesterase inhibitor family protein"/>
    <property type="match status" value="1"/>
</dbReference>
<feature type="active site" evidence="6">
    <location>
        <position position="417"/>
    </location>
</feature>
<dbReference type="EC" id="3.1.1.11" evidence="7"/>
<dbReference type="SUPFAM" id="SSF51126">
    <property type="entry name" value="Pectin lyase-like"/>
    <property type="match status" value="1"/>
</dbReference>
<evidence type="ECO:0000313" key="9">
    <source>
        <dbReference type="EMBL" id="KAG0558654.1"/>
    </source>
</evidence>
<dbReference type="PROSITE" id="PS00503">
    <property type="entry name" value="PECTINESTERASE_2"/>
    <property type="match status" value="1"/>
</dbReference>
<dbReference type="GO" id="GO:0042545">
    <property type="term" value="P:cell wall modification"/>
    <property type="evidence" value="ECO:0007669"/>
    <property type="project" value="UniProtKB-UniRule"/>
</dbReference>
<comment type="pathway">
    <text evidence="1 7">Glycan metabolism; pectin degradation; 2-dehydro-3-deoxy-D-gluconate from pectin: step 1/5.</text>
</comment>
<comment type="catalytic activity">
    <reaction evidence="7">
        <text>[(1-&gt;4)-alpha-D-galacturonosyl methyl ester](n) + n H2O = [(1-&gt;4)-alpha-D-galacturonosyl](n) + n methanol + n H(+)</text>
        <dbReference type="Rhea" id="RHEA:22380"/>
        <dbReference type="Rhea" id="RHEA-COMP:14570"/>
        <dbReference type="Rhea" id="RHEA-COMP:14573"/>
        <dbReference type="ChEBI" id="CHEBI:15377"/>
        <dbReference type="ChEBI" id="CHEBI:15378"/>
        <dbReference type="ChEBI" id="CHEBI:17790"/>
        <dbReference type="ChEBI" id="CHEBI:140522"/>
        <dbReference type="ChEBI" id="CHEBI:140523"/>
        <dbReference type="EC" id="3.1.1.11"/>
    </reaction>
</comment>
<dbReference type="GO" id="GO:0030599">
    <property type="term" value="F:pectinesterase activity"/>
    <property type="evidence" value="ECO:0007669"/>
    <property type="project" value="UniProtKB-UniRule"/>
</dbReference>
<sequence>MICGYSFKIGKELMRMSVARNGGLSYGVLFAVSILSLVFLTEAGAEGIPRTVKLMCSKAHDRDSCQTSLAAHPNAAWSGPRGLATIGINNAMGGVNSFHTYTGSLRSRRNGAGEDSALVACQSVLQDSQDQLQVSLSTLATLNTTKFKVQMADTLTWLSSALTDHMTCLEGVSDMSTSGTKDAVMSRAGSVTTLLANAVALVAAVSRYGAGVIGTDGHSRRLLEMEQAIDSTTPVFDLEDDGSPEWMRPGDRKLLQTGALNNLTIINAVVAKDGSGNYKSIQAAIDAAPTNNSKKWIIQVKAGVYSEYVEVPKSAKNLVLIGAGIGKTIITGSKSVVGSNLTTFLTATMSVLAPNFLGRDFTVRNTAGAINHQAVALKIQGDKSAFWRCGIEGYQDTLYTHSNRQFFRECTISGTIDFIFGNAAAVFQSCTLLFRTPLPGQQNTLTAQGRTTSSQNTGLSFQNCIVDAAPGELLQSQPTVQSYLGRPWKEFSRTVFLTSSVTRVVDPAGWLPWNGDFALATLFYGEYRNSGAGAATGGRVKWATVITDAGVANQFTVNPFLMGAEWLPQTSVAYSPALYSN</sequence>